<reference evidence="2" key="1">
    <citation type="submission" date="2022-10" db="EMBL/GenBank/DDBJ databases">
        <title>Whole-Genome Sequencing of Brachybacterium huguangmaarense BRM-3, Isolated from Betula schmidtii.</title>
        <authorList>
            <person name="Haam D."/>
        </authorList>
    </citation>
    <scope>NUCLEOTIDE SEQUENCE</scope>
    <source>
        <strain evidence="2">BRM-3</strain>
    </source>
</reference>
<accession>A0ABY6FZ74</accession>
<organism evidence="2 3">
    <name type="scientific">Brachybacterium huguangmaarense</name>
    <dbReference type="NCBI Taxonomy" id="1652028"/>
    <lineage>
        <taxon>Bacteria</taxon>
        <taxon>Bacillati</taxon>
        <taxon>Actinomycetota</taxon>
        <taxon>Actinomycetes</taxon>
        <taxon>Micrococcales</taxon>
        <taxon>Dermabacteraceae</taxon>
        <taxon>Brachybacterium</taxon>
    </lineage>
</organism>
<proteinExistence type="predicted"/>
<dbReference type="Proteomes" id="UP001164305">
    <property type="component" value="Chromosome"/>
</dbReference>
<evidence type="ECO:0000256" key="1">
    <source>
        <dbReference type="SAM" id="MobiDB-lite"/>
    </source>
</evidence>
<feature type="region of interest" description="Disordered" evidence="1">
    <location>
        <begin position="1"/>
        <end position="58"/>
    </location>
</feature>
<sequence length="73" mass="7980">MMARRRIDCDGEVFEVSSGPQGTTHDTWISGPHDGYGFSSSSSSGRSPTPAEHVESTRDFLALIDRDTGYIED</sequence>
<feature type="compositionally biased region" description="Polar residues" evidence="1">
    <location>
        <begin position="18"/>
        <end position="27"/>
    </location>
</feature>
<dbReference type="RefSeq" id="WP_263592932.1">
    <property type="nucleotide sequence ID" value="NZ_CP107020.1"/>
</dbReference>
<gene>
    <name evidence="2" type="ORF">BRM3_08680</name>
</gene>
<protein>
    <submittedName>
        <fullName evidence="2">Uncharacterized protein</fullName>
    </submittedName>
</protein>
<evidence type="ECO:0000313" key="3">
    <source>
        <dbReference type="Proteomes" id="UP001164305"/>
    </source>
</evidence>
<name>A0ABY6FZ74_9MICO</name>
<evidence type="ECO:0000313" key="2">
    <source>
        <dbReference type="EMBL" id="UYG15718.1"/>
    </source>
</evidence>
<dbReference type="EMBL" id="CP107020">
    <property type="protein sequence ID" value="UYG15718.1"/>
    <property type="molecule type" value="Genomic_DNA"/>
</dbReference>
<keyword evidence="3" id="KW-1185">Reference proteome</keyword>